<sequence length="141" mass="15534">MPPPLPCHKIILYSPFSHKQYSMAIHPELLKTAISSSSLYFSSLAMNCVFSCLCPYVVVISIFSVLQLSAIFNTRSHPCSFITFKMFTPPSPIPSSSSTLPSLPQPSATTTPTLPPLPPKLCLHIYQNTNRTTIYPVSDLC</sequence>
<comment type="caution">
    <text evidence="3">The sequence shown here is derived from an EMBL/GenBank/DDBJ whole genome shotgun (WGS) entry which is preliminary data.</text>
</comment>
<name>A0ABN8R262_9CNID</name>
<evidence type="ECO:0000256" key="1">
    <source>
        <dbReference type="SAM" id="MobiDB-lite"/>
    </source>
</evidence>
<dbReference type="EMBL" id="CALNXK010000181">
    <property type="protein sequence ID" value="CAH3173423.1"/>
    <property type="molecule type" value="Genomic_DNA"/>
</dbReference>
<accession>A0ABN8R262</accession>
<keyword evidence="4" id="KW-1185">Reference proteome</keyword>
<organism evidence="3 4">
    <name type="scientific">Porites lobata</name>
    <dbReference type="NCBI Taxonomy" id="104759"/>
    <lineage>
        <taxon>Eukaryota</taxon>
        <taxon>Metazoa</taxon>
        <taxon>Cnidaria</taxon>
        <taxon>Anthozoa</taxon>
        <taxon>Hexacorallia</taxon>
        <taxon>Scleractinia</taxon>
        <taxon>Fungiina</taxon>
        <taxon>Poritidae</taxon>
        <taxon>Porites</taxon>
    </lineage>
</organism>
<feature type="transmembrane region" description="Helical" evidence="2">
    <location>
        <begin position="44"/>
        <end position="66"/>
    </location>
</feature>
<feature type="compositionally biased region" description="Low complexity" evidence="1">
    <location>
        <begin position="95"/>
        <end position="112"/>
    </location>
</feature>
<gene>
    <name evidence="3" type="ORF">PLOB_00014091</name>
</gene>
<evidence type="ECO:0000313" key="4">
    <source>
        <dbReference type="Proteomes" id="UP001159405"/>
    </source>
</evidence>
<proteinExistence type="predicted"/>
<feature type="region of interest" description="Disordered" evidence="1">
    <location>
        <begin position="95"/>
        <end position="115"/>
    </location>
</feature>
<dbReference type="Proteomes" id="UP001159405">
    <property type="component" value="Unassembled WGS sequence"/>
</dbReference>
<protein>
    <submittedName>
        <fullName evidence="3">Uncharacterized protein</fullName>
    </submittedName>
</protein>
<evidence type="ECO:0000256" key="2">
    <source>
        <dbReference type="SAM" id="Phobius"/>
    </source>
</evidence>
<reference evidence="3 4" key="1">
    <citation type="submission" date="2022-05" db="EMBL/GenBank/DDBJ databases">
        <authorList>
            <consortium name="Genoscope - CEA"/>
            <person name="William W."/>
        </authorList>
    </citation>
    <scope>NUCLEOTIDE SEQUENCE [LARGE SCALE GENOMIC DNA]</scope>
</reference>
<evidence type="ECO:0000313" key="3">
    <source>
        <dbReference type="EMBL" id="CAH3173423.1"/>
    </source>
</evidence>
<keyword evidence="2" id="KW-1133">Transmembrane helix</keyword>
<keyword evidence="2" id="KW-0812">Transmembrane</keyword>
<keyword evidence="2" id="KW-0472">Membrane</keyword>